<keyword evidence="1" id="KW-0472">Membrane</keyword>
<dbReference type="PANTHER" id="PTHR40070">
    <property type="entry name" value="UPF0478 PROTEIN YTXG"/>
    <property type="match status" value="1"/>
</dbReference>
<keyword evidence="3" id="KW-1185">Reference proteome</keyword>
<dbReference type="RefSeq" id="WP_067206799.1">
    <property type="nucleotide sequence ID" value="NZ_CP014616.1"/>
</dbReference>
<dbReference type="EMBL" id="JBEPME010000004">
    <property type="protein sequence ID" value="MET3657974.1"/>
    <property type="molecule type" value="Genomic_DNA"/>
</dbReference>
<dbReference type="PANTHER" id="PTHR40070:SF1">
    <property type="entry name" value="UPF0478 PROTEIN YTXG"/>
    <property type="match status" value="1"/>
</dbReference>
<evidence type="ECO:0000313" key="3">
    <source>
        <dbReference type="Proteomes" id="UP001549104"/>
    </source>
</evidence>
<keyword evidence="1" id="KW-0812">Transmembrane</keyword>
<evidence type="ECO:0000313" key="2">
    <source>
        <dbReference type="EMBL" id="MET3657974.1"/>
    </source>
</evidence>
<organism evidence="2 3">
    <name type="scientific">Sporosarcina psychrophila</name>
    <name type="common">Bacillus psychrophilus</name>
    <dbReference type="NCBI Taxonomy" id="1476"/>
    <lineage>
        <taxon>Bacteria</taxon>
        <taxon>Bacillati</taxon>
        <taxon>Bacillota</taxon>
        <taxon>Bacilli</taxon>
        <taxon>Bacillales</taxon>
        <taxon>Caryophanaceae</taxon>
        <taxon>Sporosarcina</taxon>
    </lineage>
</organism>
<comment type="caution">
    <text evidence="2">The sequence shown here is derived from an EMBL/GenBank/DDBJ whole genome shotgun (WGS) entry which is preliminary data.</text>
</comment>
<feature type="transmembrane region" description="Helical" evidence="1">
    <location>
        <begin position="6"/>
        <end position="23"/>
    </location>
</feature>
<keyword evidence="1" id="KW-1133">Transmembrane helix</keyword>
<sequence>MDWLGIGVLIIGIAFAILVIYLLKPIKKLASVLGSLQQTTDRLPKVLDDVTSQATTVLQASNTTLANVNQQVTDISPVFHIIGEVGKEAEKFTSAALDKTTSLKQQTTGAKEFVTSKKYEGIFGLLSFLFFLSQKRHEISEKMPKTKSN</sequence>
<name>A0ABV2KA67_SPOPS</name>
<gene>
    <name evidence="2" type="ORF">ABIC55_003071</name>
</gene>
<dbReference type="InterPro" id="IPR009293">
    <property type="entry name" value="UPF0478"/>
</dbReference>
<protein>
    <submittedName>
        <fullName evidence="2">Uncharacterized protein YoxC</fullName>
    </submittedName>
</protein>
<evidence type="ECO:0000256" key="1">
    <source>
        <dbReference type="SAM" id="Phobius"/>
    </source>
</evidence>
<accession>A0ABV2KA67</accession>
<reference evidence="2 3" key="1">
    <citation type="submission" date="2024-06" db="EMBL/GenBank/DDBJ databases">
        <title>Sorghum-associated microbial communities from plants grown in Nebraska, USA.</title>
        <authorList>
            <person name="Schachtman D."/>
        </authorList>
    </citation>
    <scope>NUCLEOTIDE SEQUENCE [LARGE SCALE GENOMIC DNA]</scope>
    <source>
        <strain evidence="2 3">1288</strain>
    </source>
</reference>
<dbReference type="Proteomes" id="UP001549104">
    <property type="component" value="Unassembled WGS sequence"/>
</dbReference>
<proteinExistence type="predicted"/>
<dbReference type="Pfam" id="PF06103">
    <property type="entry name" value="DUF948"/>
    <property type="match status" value="1"/>
</dbReference>